<dbReference type="Gene3D" id="3.40.50.720">
    <property type="entry name" value="NAD(P)-binding Rossmann-like Domain"/>
    <property type="match status" value="1"/>
</dbReference>
<dbReference type="InterPro" id="IPR002347">
    <property type="entry name" value="SDR_fam"/>
</dbReference>
<reference evidence="4 5" key="1">
    <citation type="submission" date="2016-05" db="EMBL/GenBank/DDBJ databases">
        <title>Genomic and physiological characterization of Planctopirus sp. isolated from fresh water lake.</title>
        <authorList>
            <person name="Subhash Y."/>
            <person name="Ramana C."/>
        </authorList>
    </citation>
    <scope>NUCLEOTIDE SEQUENCE [LARGE SCALE GENOMIC DNA]</scope>
    <source>
        <strain evidence="4 5">JC280</strain>
    </source>
</reference>
<dbReference type="CDD" id="cd05233">
    <property type="entry name" value="SDR_c"/>
    <property type="match status" value="1"/>
</dbReference>
<comment type="similarity">
    <text evidence="1 3">Belongs to the short-chain dehydrogenases/reductases (SDR) family.</text>
</comment>
<dbReference type="Proteomes" id="UP000094828">
    <property type="component" value="Unassembled WGS sequence"/>
</dbReference>
<keyword evidence="2" id="KW-0560">Oxidoreductase</keyword>
<comment type="caution">
    <text evidence="4">The sequence shown here is derived from an EMBL/GenBank/DDBJ whole genome shotgun (WGS) entry which is preliminary data.</text>
</comment>
<evidence type="ECO:0008006" key="6">
    <source>
        <dbReference type="Google" id="ProtNLM"/>
    </source>
</evidence>
<name>A0A1C3EFE6_9PLAN</name>
<evidence type="ECO:0000256" key="3">
    <source>
        <dbReference type="RuleBase" id="RU000363"/>
    </source>
</evidence>
<organism evidence="4 5">
    <name type="scientific">Planctopirus hydrillae</name>
    <dbReference type="NCBI Taxonomy" id="1841610"/>
    <lineage>
        <taxon>Bacteria</taxon>
        <taxon>Pseudomonadati</taxon>
        <taxon>Planctomycetota</taxon>
        <taxon>Planctomycetia</taxon>
        <taxon>Planctomycetales</taxon>
        <taxon>Planctomycetaceae</taxon>
        <taxon>Planctopirus</taxon>
    </lineage>
</organism>
<dbReference type="OrthoDB" id="9775296at2"/>
<keyword evidence="5" id="KW-1185">Reference proteome</keyword>
<accession>A0A1C3EFE6</accession>
<dbReference type="Pfam" id="PF00106">
    <property type="entry name" value="adh_short"/>
    <property type="match status" value="1"/>
</dbReference>
<evidence type="ECO:0000256" key="1">
    <source>
        <dbReference type="ARBA" id="ARBA00006484"/>
    </source>
</evidence>
<dbReference type="PANTHER" id="PTHR43669:SF3">
    <property type="entry name" value="ALCOHOL DEHYDROGENASE, PUTATIVE (AFU_ORTHOLOGUE AFUA_3G03445)-RELATED"/>
    <property type="match status" value="1"/>
</dbReference>
<dbReference type="EMBL" id="LYDR01000072">
    <property type="protein sequence ID" value="ODA31939.1"/>
    <property type="molecule type" value="Genomic_DNA"/>
</dbReference>
<dbReference type="InterPro" id="IPR036291">
    <property type="entry name" value="NAD(P)-bd_dom_sf"/>
</dbReference>
<dbReference type="SUPFAM" id="SSF51735">
    <property type="entry name" value="NAD(P)-binding Rossmann-fold domains"/>
    <property type="match status" value="1"/>
</dbReference>
<dbReference type="STRING" id="1841610.A6X21_21965"/>
<dbReference type="GO" id="GO:0016491">
    <property type="term" value="F:oxidoreductase activity"/>
    <property type="evidence" value="ECO:0007669"/>
    <property type="project" value="UniProtKB-KW"/>
</dbReference>
<evidence type="ECO:0000313" key="5">
    <source>
        <dbReference type="Proteomes" id="UP000094828"/>
    </source>
</evidence>
<dbReference type="AlphaFoldDB" id="A0A1C3EFE6"/>
<dbReference type="PANTHER" id="PTHR43669">
    <property type="entry name" value="5-KETO-D-GLUCONATE 5-REDUCTASE"/>
    <property type="match status" value="1"/>
</dbReference>
<evidence type="ECO:0000256" key="2">
    <source>
        <dbReference type="ARBA" id="ARBA00023002"/>
    </source>
</evidence>
<dbReference type="RefSeq" id="WP_068847716.1">
    <property type="nucleotide sequence ID" value="NZ_LYDR01000072.1"/>
</dbReference>
<evidence type="ECO:0000313" key="4">
    <source>
        <dbReference type="EMBL" id="ODA31939.1"/>
    </source>
</evidence>
<dbReference type="PRINTS" id="PR00080">
    <property type="entry name" value="SDRFAMILY"/>
</dbReference>
<sequence length="239" mass="25424">MKVKSVIVTGGSRGYGSGIAEAFVNAGHHVWITGRDLTSLESAAHRIGAEAFVADATDSVGWDRLIDSVLSTTGRLDVLVNNAGEGVRIAPVSEQSDDDMHRSVSSNLIGAMLGSRRAAAIMQEQGDGLIVNIGSVCSKHAWGGWSVYSAAKAGLLMFTRCLLTEMRPHGVRVTSILPSWGQTEFTDSANLPSRGADVEALCISPDDLGRLVVHISELPPHLVAEEITLWPMVQPISQL</sequence>
<proteinExistence type="inferred from homology"/>
<gene>
    <name evidence="4" type="ORF">A6X21_21965</name>
</gene>
<dbReference type="PRINTS" id="PR00081">
    <property type="entry name" value="GDHRDH"/>
</dbReference>
<protein>
    <recommendedName>
        <fullName evidence="6">Short-chain dehydrogenase</fullName>
    </recommendedName>
</protein>